<dbReference type="InterPro" id="IPR020845">
    <property type="entry name" value="AMP-binding_CS"/>
</dbReference>
<feature type="transmembrane region" description="Helical" evidence="3">
    <location>
        <begin position="623"/>
        <end position="643"/>
    </location>
</feature>
<keyword evidence="3" id="KW-0472">Membrane</keyword>
<dbReference type="EMBL" id="KZ680216">
    <property type="protein sequence ID" value="PTB64789.1"/>
    <property type="molecule type" value="Genomic_DNA"/>
</dbReference>
<name>A0A2T4B6C3_9HYPO</name>
<keyword evidence="3" id="KW-1133">Transmembrane helix</keyword>
<dbReference type="Pfam" id="PF00501">
    <property type="entry name" value="AMP-binding"/>
    <property type="match status" value="1"/>
</dbReference>
<keyword evidence="1" id="KW-0596">Phosphopantetheine</keyword>
<organism evidence="5 6">
    <name type="scientific">Trichoderma citrinoviride</name>
    <dbReference type="NCBI Taxonomy" id="58853"/>
    <lineage>
        <taxon>Eukaryota</taxon>
        <taxon>Fungi</taxon>
        <taxon>Dikarya</taxon>
        <taxon>Ascomycota</taxon>
        <taxon>Pezizomycotina</taxon>
        <taxon>Sordariomycetes</taxon>
        <taxon>Hypocreomycetidae</taxon>
        <taxon>Hypocreales</taxon>
        <taxon>Hypocreaceae</taxon>
        <taxon>Trichoderma</taxon>
    </lineage>
</organism>
<evidence type="ECO:0000256" key="3">
    <source>
        <dbReference type="SAM" id="Phobius"/>
    </source>
</evidence>
<dbReference type="AlphaFoldDB" id="A0A2T4B6C3"/>
<keyword evidence="2" id="KW-0597">Phosphoprotein</keyword>
<dbReference type="SUPFAM" id="SSF56801">
    <property type="entry name" value="Acetyl-CoA synthetase-like"/>
    <property type="match status" value="1"/>
</dbReference>
<protein>
    <submittedName>
        <fullName evidence="5">Non-ribosomal peptide synthetase</fullName>
    </submittedName>
</protein>
<feature type="transmembrane region" description="Helical" evidence="3">
    <location>
        <begin position="739"/>
        <end position="756"/>
    </location>
</feature>
<dbReference type="InterPro" id="IPR010071">
    <property type="entry name" value="AA_adenyl_dom"/>
</dbReference>
<evidence type="ECO:0000256" key="1">
    <source>
        <dbReference type="ARBA" id="ARBA00022450"/>
    </source>
</evidence>
<dbReference type="InterPro" id="IPR000873">
    <property type="entry name" value="AMP-dep_synth/lig_dom"/>
</dbReference>
<dbReference type="OrthoDB" id="3142841at2759"/>
<feature type="transmembrane region" description="Helical" evidence="3">
    <location>
        <begin position="663"/>
        <end position="688"/>
    </location>
</feature>
<dbReference type="Gene3D" id="3.40.50.12780">
    <property type="entry name" value="N-terminal domain of ligase-like"/>
    <property type="match status" value="1"/>
</dbReference>
<feature type="transmembrane region" description="Helical" evidence="3">
    <location>
        <begin position="548"/>
        <end position="571"/>
    </location>
</feature>
<dbReference type="InterPro" id="IPR052979">
    <property type="entry name" value="Adenylate-forming_domain"/>
</dbReference>
<dbReference type="RefSeq" id="XP_024748109.1">
    <property type="nucleotide sequence ID" value="XM_024890972.1"/>
</dbReference>
<feature type="transmembrane region" description="Helical" evidence="3">
    <location>
        <begin position="577"/>
        <end position="602"/>
    </location>
</feature>
<evidence type="ECO:0000256" key="2">
    <source>
        <dbReference type="ARBA" id="ARBA00022553"/>
    </source>
</evidence>
<accession>A0A2T4B6C3</accession>
<reference evidence="6" key="1">
    <citation type="submission" date="2016-07" db="EMBL/GenBank/DDBJ databases">
        <title>Multiple horizontal gene transfer events from other fungi enriched the ability of initially mycotrophic Trichoderma (Ascomycota) to feed on dead plant biomass.</title>
        <authorList>
            <consortium name="DOE Joint Genome Institute"/>
            <person name="Atanasova L."/>
            <person name="Chenthamara K."/>
            <person name="Zhang J."/>
            <person name="Grujic M."/>
            <person name="Henrissat B."/>
            <person name="Kuo A."/>
            <person name="Aerts A."/>
            <person name="Salamov A."/>
            <person name="Lipzen A."/>
            <person name="Labutti K."/>
            <person name="Barry K."/>
            <person name="Miao Y."/>
            <person name="Rahimi M.J."/>
            <person name="Shen Q."/>
            <person name="Grigoriev I.V."/>
            <person name="Kubicek C.P."/>
            <person name="Druzhinina I.S."/>
        </authorList>
    </citation>
    <scope>NUCLEOTIDE SEQUENCE [LARGE SCALE GENOMIC DNA]</scope>
    <source>
        <strain evidence="6">TUCIM 6016</strain>
    </source>
</reference>
<dbReference type="GeneID" id="36599090"/>
<evidence type="ECO:0000313" key="6">
    <source>
        <dbReference type="Proteomes" id="UP000241546"/>
    </source>
</evidence>
<keyword evidence="3" id="KW-0812">Transmembrane</keyword>
<dbReference type="Proteomes" id="UP000241546">
    <property type="component" value="Unassembled WGS sequence"/>
</dbReference>
<dbReference type="PANTHER" id="PTHR33927:SF5">
    <property type="entry name" value="ENZYME, PUTATIVE (AFU_ORTHOLOGUE AFUA_8G01222)-RELATED"/>
    <property type="match status" value="1"/>
</dbReference>
<feature type="transmembrane region" description="Helical" evidence="3">
    <location>
        <begin position="700"/>
        <end position="719"/>
    </location>
</feature>
<dbReference type="NCBIfam" id="TIGR01733">
    <property type="entry name" value="AA-adenyl-dom"/>
    <property type="match status" value="1"/>
</dbReference>
<dbReference type="PANTHER" id="PTHR33927">
    <property type="entry name" value="TRANSMEMBRANE PROTEIN"/>
    <property type="match status" value="1"/>
</dbReference>
<sequence>MQYGPKIPCPFPTVTAAFYHYARSFPDNVALHDLSGETTRLITYRQLAARAQALAAQLRGLGVLPNQRIPLVVKRSAEMVVGIWAILSCGAQYVPLDGGVVPDSTIRHVFEQSGGSIVCCLPSTVHRIRDLCPGATPVIIEQQQLEGQTQDERWTDLASSDGGCYIIYTSGTTGKPKGVDVTHKNVSNLVCMSPGNLGIRPGNRVGQVLNISFDMAAWEIFACLCNGGTLVIRGSKWEPAIELVDTLICTPTILSKYPPTKYPKIKVVATAGEPTSQDLADLWAKHATYWNCCGPTETTIVNTMQKHVVGDGLSIGSPTPNNNVYILDDNLNPVPAGEPGTMWAGGSGVSRGYVGLEAKTKESYIPDPFANDGTKMYCTGDLGRWRPDGSIEILGRVDDQVKVKGFRVELDGVSSSMASAPGVTRACALLIDGEIHGFAVPSNQDSGAILEHTRRLQPYYAVPSSLHLLDEFPTTANGKIDKKALRLLATVPASPAISESSTVFSSTFQSAVLPRKDNKTNEKIDLSAAIPEKKWPKPWRGLLKRVLIVYRVLMSFVGLVNIGVLVAVLLLHPGVEWLATITAANLVTGVLIRQDAVINVLYTLFCSVPKFFPFWIRRRCAKIYHLGGVHSGAGICATAWLLASTIQATVARFQLHGRPSGASLANLVVSWLLCALCFGILASALPVFRKAKHNMFEKMHRFMGWTTLALFWAKTVVSVYDSTPAGEDLGLALVKTPSFWMLGVATCSVASSWVFLRKVKVNAEPLSDHAIRLHFDYTVPVNGSFTRVSHRPLLEWHSFATIPAPQPDVENGIASGYSLVVSNAGDWTKACIQNPPTSLWVRGLPACGVMRIATLFNRVVVIATGSGIGPMLGHIATPSCPTQLIWSTPSPEKTFGKRIINTIKESIPGAVIHDTRTQGRPDLVRMGYNMAKDFGAEAVIIIANEKITKKVVYGLETRGIPAYGAIWDS</sequence>
<dbReference type="InterPro" id="IPR045851">
    <property type="entry name" value="AMP-bd_C_sf"/>
</dbReference>
<dbReference type="SUPFAM" id="SSF52343">
    <property type="entry name" value="Ferredoxin reductase-like, C-terminal NADP-linked domain"/>
    <property type="match status" value="1"/>
</dbReference>
<dbReference type="InterPro" id="IPR039261">
    <property type="entry name" value="FNR_nucleotide-bd"/>
</dbReference>
<dbReference type="InterPro" id="IPR042099">
    <property type="entry name" value="ANL_N_sf"/>
</dbReference>
<dbReference type="PROSITE" id="PS00455">
    <property type="entry name" value="AMP_BINDING"/>
    <property type="match status" value="1"/>
</dbReference>
<dbReference type="Gene3D" id="3.30.300.30">
    <property type="match status" value="1"/>
</dbReference>
<keyword evidence="6" id="KW-1185">Reference proteome</keyword>
<feature type="domain" description="AMP-dependent synthetase/ligase" evidence="4">
    <location>
        <begin position="20"/>
        <end position="353"/>
    </location>
</feature>
<proteinExistence type="predicted"/>
<evidence type="ECO:0000259" key="4">
    <source>
        <dbReference type="Pfam" id="PF00501"/>
    </source>
</evidence>
<evidence type="ECO:0000313" key="5">
    <source>
        <dbReference type="EMBL" id="PTB64789.1"/>
    </source>
</evidence>
<gene>
    <name evidence="5" type="ORF">BBK36DRAFT_1122695</name>
</gene>